<evidence type="ECO:0000313" key="1">
    <source>
        <dbReference type="EnsemblMetazoa" id="RPRC000772-PA"/>
    </source>
</evidence>
<dbReference type="GO" id="GO:0071897">
    <property type="term" value="P:DNA biosynthetic process"/>
    <property type="evidence" value="ECO:0007669"/>
    <property type="project" value="UniProtKB-ARBA"/>
</dbReference>
<dbReference type="EMBL" id="ACPB03030984">
    <property type="status" value="NOT_ANNOTATED_CDS"/>
    <property type="molecule type" value="Genomic_DNA"/>
</dbReference>
<dbReference type="Pfam" id="PF00078">
    <property type="entry name" value="RVT_1"/>
    <property type="match status" value="1"/>
</dbReference>
<dbReference type="AlphaFoldDB" id="T1H9R8"/>
<accession>T1H9R8</accession>
<dbReference type="EnsemblMetazoa" id="RPRC000772-RA">
    <property type="protein sequence ID" value="RPRC000772-PA"/>
    <property type="gene ID" value="RPRC000772"/>
</dbReference>
<name>T1H9R8_RHOPR</name>
<dbReference type="PROSITE" id="PS50878">
    <property type="entry name" value="RT_POL"/>
    <property type="match status" value="1"/>
</dbReference>
<protein>
    <submittedName>
        <fullName evidence="1">Reverse transcriptase domain-containing protein</fullName>
    </submittedName>
</protein>
<dbReference type="InParanoid" id="T1H9R8"/>
<dbReference type="PANTHER" id="PTHR47027:SF20">
    <property type="entry name" value="REVERSE TRANSCRIPTASE-LIKE PROTEIN WITH RNA-DIRECTED DNA POLYMERASE DOMAIN"/>
    <property type="match status" value="1"/>
</dbReference>
<dbReference type="InterPro" id="IPR043502">
    <property type="entry name" value="DNA/RNA_pol_sf"/>
</dbReference>
<dbReference type="HOGENOM" id="CLU_2103013_0_0_1"/>
<dbReference type="VEuPathDB" id="VectorBase:RPRC000772"/>
<reference evidence="1" key="1">
    <citation type="submission" date="2015-05" db="UniProtKB">
        <authorList>
            <consortium name="EnsemblMetazoa"/>
        </authorList>
    </citation>
    <scope>IDENTIFICATION</scope>
</reference>
<evidence type="ECO:0000313" key="2">
    <source>
        <dbReference type="Proteomes" id="UP000015103"/>
    </source>
</evidence>
<dbReference type="SUPFAM" id="SSF56672">
    <property type="entry name" value="DNA/RNA polymerases"/>
    <property type="match status" value="1"/>
</dbReference>
<organism evidence="1 2">
    <name type="scientific">Rhodnius prolixus</name>
    <name type="common">Triatomid bug</name>
    <dbReference type="NCBI Taxonomy" id="13249"/>
    <lineage>
        <taxon>Eukaryota</taxon>
        <taxon>Metazoa</taxon>
        <taxon>Ecdysozoa</taxon>
        <taxon>Arthropoda</taxon>
        <taxon>Hexapoda</taxon>
        <taxon>Insecta</taxon>
        <taxon>Pterygota</taxon>
        <taxon>Neoptera</taxon>
        <taxon>Paraneoptera</taxon>
        <taxon>Hemiptera</taxon>
        <taxon>Heteroptera</taxon>
        <taxon>Panheteroptera</taxon>
        <taxon>Cimicomorpha</taxon>
        <taxon>Reduviidae</taxon>
        <taxon>Triatominae</taxon>
        <taxon>Rhodnius</taxon>
    </lineage>
</organism>
<dbReference type="PANTHER" id="PTHR47027">
    <property type="entry name" value="REVERSE TRANSCRIPTASE DOMAIN-CONTAINING PROTEIN"/>
    <property type="match status" value="1"/>
</dbReference>
<keyword evidence="2" id="KW-1185">Reference proteome</keyword>
<dbReference type="Proteomes" id="UP000015103">
    <property type="component" value="Unassembled WGS sequence"/>
</dbReference>
<proteinExistence type="predicted"/>
<sequence length="116" mass="13114">METVNVTQGVLQGDSLSPLIFSLFISDLIVHLKNSDCNGVNVDHHTEITALMYADGLVLLDDNWAAANKKLKSLSVYCHQNYLTVNPDKSKILIFKREGRVKSMKPLFYDNFKIEI</sequence>
<dbReference type="InterPro" id="IPR000477">
    <property type="entry name" value="RT_dom"/>
</dbReference>